<feature type="transmembrane region" description="Helical" evidence="1">
    <location>
        <begin position="172"/>
        <end position="194"/>
    </location>
</feature>
<feature type="transmembrane region" description="Helical" evidence="1">
    <location>
        <begin position="129"/>
        <end position="151"/>
    </location>
</feature>
<feature type="transmembrane region" description="Helical" evidence="1">
    <location>
        <begin position="327"/>
        <end position="349"/>
    </location>
</feature>
<feature type="transmembrane region" description="Helical" evidence="1">
    <location>
        <begin position="206"/>
        <end position="227"/>
    </location>
</feature>
<reference evidence="3 4" key="1">
    <citation type="submission" date="2020-01" db="EMBL/GenBank/DDBJ databases">
        <authorList>
            <person name="Kim M.K."/>
        </authorList>
    </citation>
    <scope>NUCLEOTIDE SEQUENCE [LARGE SCALE GENOMIC DNA]</scope>
    <source>
        <strain evidence="3 4">172606-1</strain>
    </source>
</reference>
<evidence type="ECO:0000313" key="3">
    <source>
        <dbReference type="EMBL" id="QHT70557.1"/>
    </source>
</evidence>
<evidence type="ECO:0000256" key="1">
    <source>
        <dbReference type="SAM" id="Phobius"/>
    </source>
</evidence>
<keyword evidence="3" id="KW-0012">Acyltransferase</keyword>
<gene>
    <name evidence="3" type="ORF">GXP67_29845</name>
</gene>
<dbReference type="PANTHER" id="PTHR23028">
    <property type="entry name" value="ACETYLTRANSFERASE"/>
    <property type="match status" value="1"/>
</dbReference>
<protein>
    <submittedName>
        <fullName evidence="3">Acyltransferase</fullName>
    </submittedName>
</protein>
<feature type="domain" description="Acyltransferase 3" evidence="2">
    <location>
        <begin position="24"/>
        <end position="350"/>
    </location>
</feature>
<accession>A0A6C0GRJ8</accession>
<feature type="transmembrane region" description="Helical" evidence="1">
    <location>
        <begin position="236"/>
        <end position="255"/>
    </location>
</feature>
<dbReference type="KEGG" id="rhoz:GXP67_29845"/>
<dbReference type="GO" id="GO:0016747">
    <property type="term" value="F:acyltransferase activity, transferring groups other than amino-acyl groups"/>
    <property type="evidence" value="ECO:0007669"/>
    <property type="project" value="InterPro"/>
</dbReference>
<dbReference type="RefSeq" id="WP_162446534.1">
    <property type="nucleotide sequence ID" value="NZ_CP048222.1"/>
</dbReference>
<dbReference type="InterPro" id="IPR050879">
    <property type="entry name" value="Acyltransferase_3"/>
</dbReference>
<feature type="transmembrane region" description="Helical" evidence="1">
    <location>
        <begin position="303"/>
        <end position="321"/>
    </location>
</feature>
<dbReference type="GO" id="GO:0016020">
    <property type="term" value="C:membrane"/>
    <property type="evidence" value="ECO:0007669"/>
    <property type="project" value="TreeGrafter"/>
</dbReference>
<dbReference type="Pfam" id="PF01757">
    <property type="entry name" value="Acyl_transf_3"/>
    <property type="match status" value="1"/>
</dbReference>
<dbReference type="Proteomes" id="UP000480178">
    <property type="component" value="Chromosome"/>
</dbReference>
<dbReference type="PANTHER" id="PTHR23028:SF53">
    <property type="entry name" value="ACYL_TRANSF_3 DOMAIN-CONTAINING PROTEIN"/>
    <property type="match status" value="1"/>
</dbReference>
<keyword evidence="4" id="KW-1185">Reference proteome</keyword>
<keyword evidence="1" id="KW-1133">Transmembrane helix</keyword>
<dbReference type="InterPro" id="IPR002656">
    <property type="entry name" value="Acyl_transf_3_dom"/>
</dbReference>
<name>A0A6C0GRJ8_9BACT</name>
<dbReference type="GO" id="GO:0000271">
    <property type="term" value="P:polysaccharide biosynthetic process"/>
    <property type="evidence" value="ECO:0007669"/>
    <property type="project" value="TreeGrafter"/>
</dbReference>
<dbReference type="AlphaFoldDB" id="A0A6C0GRJ8"/>
<feature type="transmembrane region" description="Helical" evidence="1">
    <location>
        <begin position="21"/>
        <end position="39"/>
    </location>
</feature>
<evidence type="ECO:0000313" key="4">
    <source>
        <dbReference type="Proteomes" id="UP000480178"/>
    </source>
</evidence>
<organism evidence="3 4">
    <name type="scientific">Rhodocytophaga rosea</name>
    <dbReference type="NCBI Taxonomy" id="2704465"/>
    <lineage>
        <taxon>Bacteria</taxon>
        <taxon>Pseudomonadati</taxon>
        <taxon>Bacteroidota</taxon>
        <taxon>Cytophagia</taxon>
        <taxon>Cytophagales</taxon>
        <taxon>Rhodocytophagaceae</taxon>
        <taxon>Rhodocytophaga</taxon>
    </lineage>
</organism>
<dbReference type="EMBL" id="CP048222">
    <property type="protein sequence ID" value="QHT70557.1"/>
    <property type="molecule type" value="Genomic_DNA"/>
</dbReference>
<feature type="transmembrane region" description="Helical" evidence="1">
    <location>
        <begin position="59"/>
        <end position="81"/>
    </location>
</feature>
<proteinExistence type="predicted"/>
<evidence type="ECO:0000259" key="2">
    <source>
        <dbReference type="Pfam" id="PF01757"/>
    </source>
</evidence>
<keyword evidence="3" id="KW-0808">Transferase</keyword>
<sequence>MNRMSDIAYPMLDVKPQTNKIYFKGLNGLRAIAALAVIISHINMTLGQFDLPVLPTLDLAGFGVTIFFSLSGFLISYLLLAEKSVSGSINIHKFYYRRILRIWPLYYFYLMMTVIIAYVATQTAVNTNVFYYLFFVPNVPFVFGGSLQYLAHYWSLGVEEQFYSFWPWVIRYAKNVLLFLIIFIGVFVLLKIAANRIWGGNSLPYTFLYVTRFDCMAIGGIGAWILYDQKNSLHKLIVNHLSEVFAWIILFLVSINRFHILSIIDHEIIAVVTVIVILNQCSNKKPLINLENSFFDFAGKISFGMYVYHPIVIFLLTLLSWKALPELFVLRIGLVYASVIMFTITVSYLSYRYLEKPALVLKEKFTVIKSVNSKYL</sequence>
<keyword evidence="1" id="KW-0812">Transmembrane</keyword>
<feature type="transmembrane region" description="Helical" evidence="1">
    <location>
        <begin position="102"/>
        <end position="123"/>
    </location>
</feature>
<keyword evidence="1" id="KW-0472">Membrane</keyword>